<name>A0A366CT03_9GAMM</name>
<dbReference type="InterPro" id="IPR032466">
    <property type="entry name" value="Metal_Hydrolase"/>
</dbReference>
<evidence type="ECO:0000313" key="6">
    <source>
        <dbReference type="Proteomes" id="UP000252086"/>
    </source>
</evidence>
<dbReference type="GO" id="GO:0005829">
    <property type="term" value="C:cytosol"/>
    <property type="evidence" value="ECO:0007669"/>
    <property type="project" value="TreeGrafter"/>
</dbReference>
<dbReference type="InterPro" id="IPR018228">
    <property type="entry name" value="DNase_TatD-rel_CS"/>
</dbReference>
<evidence type="ECO:0000256" key="2">
    <source>
        <dbReference type="ARBA" id="ARBA00022723"/>
    </source>
</evidence>
<reference evidence="5 6" key="1">
    <citation type="submission" date="2018-06" db="EMBL/GenBank/DDBJ databases">
        <title>Genomic Encyclopedia of Type Strains, Phase III (KMG-III): the genomes of soil and plant-associated and newly described type strains.</title>
        <authorList>
            <person name="Whitman W."/>
        </authorList>
    </citation>
    <scope>NUCLEOTIDE SEQUENCE [LARGE SCALE GENOMIC DNA]</scope>
    <source>
        <strain evidence="5 6">CECT 7732</strain>
    </source>
</reference>
<evidence type="ECO:0000256" key="4">
    <source>
        <dbReference type="PIRSR" id="PIRSR005902-1"/>
    </source>
</evidence>
<dbReference type="PIRSF" id="PIRSF005902">
    <property type="entry name" value="DNase_TatD"/>
    <property type="match status" value="1"/>
</dbReference>
<organism evidence="5 6">
    <name type="scientific">Marinomonas aquiplantarum</name>
    <dbReference type="NCBI Taxonomy" id="491951"/>
    <lineage>
        <taxon>Bacteria</taxon>
        <taxon>Pseudomonadati</taxon>
        <taxon>Pseudomonadota</taxon>
        <taxon>Gammaproteobacteria</taxon>
        <taxon>Oceanospirillales</taxon>
        <taxon>Oceanospirillaceae</taxon>
        <taxon>Marinomonas</taxon>
    </lineage>
</organism>
<accession>A0A366CT03</accession>
<dbReference type="Gene3D" id="3.20.20.140">
    <property type="entry name" value="Metal-dependent hydrolases"/>
    <property type="match status" value="1"/>
</dbReference>
<feature type="binding site" evidence="4">
    <location>
        <position position="92"/>
    </location>
    <ligand>
        <name>a divalent metal cation</name>
        <dbReference type="ChEBI" id="CHEBI:60240"/>
        <label>1</label>
    </ligand>
</feature>
<evidence type="ECO:0000256" key="3">
    <source>
        <dbReference type="ARBA" id="ARBA00022801"/>
    </source>
</evidence>
<feature type="binding site" evidence="4">
    <location>
        <position position="8"/>
    </location>
    <ligand>
        <name>a divalent metal cation</name>
        <dbReference type="ChEBI" id="CHEBI:60240"/>
        <label>1</label>
    </ligand>
</feature>
<dbReference type="Proteomes" id="UP000252086">
    <property type="component" value="Unassembled WGS sequence"/>
</dbReference>
<comment type="similarity">
    <text evidence="1">Belongs to the metallo-dependent hydrolases superfamily. TatD-type hydrolase family.</text>
</comment>
<feature type="binding site" evidence="4">
    <location>
        <position position="202"/>
    </location>
    <ligand>
        <name>a divalent metal cation</name>
        <dbReference type="ChEBI" id="CHEBI:60240"/>
        <label>1</label>
    </ligand>
</feature>
<dbReference type="Pfam" id="PF01026">
    <property type="entry name" value="TatD_DNase"/>
    <property type="match status" value="1"/>
</dbReference>
<dbReference type="EMBL" id="QNRF01000015">
    <property type="protein sequence ID" value="RBO78491.1"/>
    <property type="molecule type" value="Genomic_DNA"/>
</dbReference>
<dbReference type="GO" id="GO:0016788">
    <property type="term" value="F:hydrolase activity, acting on ester bonds"/>
    <property type="evidence" value="ECO:0007669"/>
    <property type="project" value="InterPro"/>
</dbReference>
<feature type="binding site" evidence="4">
    <location>
        <position position="128"/>
    </location>
    <ligand>
        <name>a divalent metal cation</name>
        <dbReference type="ChEBI" id="CHEBI:60240"/>
        <label>2</label>
    </ligand>
</feature>
<sequence length="259" mass="29347">MYIDTHCHLDFDVFDQTRDELMLSCDAVGVKGFLVPATTAASWRKLSHLAKHYQQWRIAYGLHPYFLQQARLEELDALAEHCETDSVLAIGEIGLDNWPGSCDMGIQKTFFVRQLQLAKSLHLPVVIHARKSYDLVYQCLRQVGLKTGGTIHAFNGSYEQAQRFVELGFVLGMGGTVTYPRAKKAQRVLQALDRQSYVLETDSPDMPLYGYQGQVNTPLSILKVAKSVATIRNEEVEQIAVDSYDNLLRVFPKWHEVIL</sequence>
<dbReference type="SUPFAM" id="SSF51556">
    <property type="entry name" value="Metallo-dependent hydrolases"/>
    <property type="match status" value="1"/>
</dbReference>
<dbReference type="InterPro" id="IPR001130">
    <property type="entry name" value="TatD-like"/>
</dbReference>
<dbReference type="GO" id="GO:0046872">
    <property type="term" value="F:metal ion binding"/>
    <property type="evidence" value="ECO:0007669"/>
    <property type="project" value="UniProtKB-KW"/>
</dbReference>
<evidence type="ECO:0000256" key="1">
    <source>
        <dbReference type="ARBA" id="ARBA00009275"/>
    </source>
</evidence>
<dbReference type="OrthoDB" id="9810005at2"/>
<comment type="caution">
    <text evidence="5">The sequence shown here is derived from an EMBL/GenBank/DDBJ whole genome shotgun (WGS) entry which is preliminary data.</text>
</comment>
<dbReference type="PANTHER" id="PTHR46124">
    <property type="entry name" value="D-AMINOACYL-TRNA DEACYLASE"/>
    <property type="match status" value="1"/>
</dbReference>
<protein>
    <submittedName>
        <fullName evidence="5">TatD DNase family protein</fullName>
    </submittedName>
</protein>
<dbReference type="AlphaFoldDB" id="A0A366CT03"/>
<dbReference type="FunFam" id="3.20.20.140:FF:000005">
    <property type="entry name" value="TatD family hydrolase"/>
    <property type="match status" value="1"/>
</dbReference>
<feature type="binding site" evidence="4">
    <location>
        <position position="152"/>
    </location>
    <ligand>
        <name>a divalent metal cation</name>
        <dbReference type="ChEBI" id="CHEBI:60240"/>
        <label>2</label>
    </ligand>
</feature>
<feature type="binding site" evidence="4">
    <location>
        <position position="6"/>
    </location>
    <ligand>
        <name>a divalent metal cation</name>
        <dbReference type="ChEBI" id="CHEBI:60240"/>
        <label>1</label>
    </ligand>
</feature>
<evidence type="ECO:0000313" key="5">
    <source>
        <dbReference type="EMBL" id="RBO78491.1"/>
    </source>
</evidence>
<keyword evidence="3" id="KW-0378">Hydrolase</keyword>
<proteinExistence type="inferred from homology"/>
<dbReference type="PANTHER" id="PTHR46124:SF3">
    <property type="entry name" value="HYDROLASE"/>
    <property type="match status" value="1"/>
</dbReference>
<keyword evidence="6" id="KW-1185">Reference proteome</keyword>
<dbReference type="PROSITE" id="PS01137">
    <property type="entry name" value="TATD_1"/>
    <property type="match status" value="1"/>
</dbReference>
<keyword evidence="2 4" id="KW-0479">Metal-binding</keyword>
<dbReference type="RefSeq" id="WP_113875782.1">
    <property type="nucleotide sequence ID" value="NZ_QNRF01000015.1"/>
</dbReference>
<dbReference type="CDD" id="cd01310">
    <property type="entry name" value="TatD_DNAse"/>
    <property type="match status" value="1"/>
</dbReference>
<gene>
    <name evidence="5" type="ORF">DFP76_11521</name>
</gene>